<name>A0A127F7Y0_STEDE</name>
<protein>
    <submittedName>
        <fullName evidence="1">Uncharacterized protein</fullName>
    </submittedName>
</protein>
<evidence type="ECO:0000313" key="2">
    <source>
        <dbReference type="Proteomes" id="UP000070250"/>
    </source>
</evidence>
<sequence>MGRESGPRSTDCPDFLVSALAEAREVCADAGGHLAPGPQPVLTGIDVNGDGRREFLFRLDESVACEGAWSVFSCGSLGCPFMLYEERGSTWRPIGAIDADASESIALTGTARINGYFHGDTEVAIVGTAARGDYYYVSPCNACERGFVHKSDVLVRQ</sequence>
<gene>
    <name evidence="1" type="ORF">ACG33_00995</name>
</gene>
<organism evidence="1 2">
    <name type="scientific">Steroidobacter denitrificans</name>
    <dbReference type="NCBI Taxonomy" id="465721"/>
    <lineage>
        <taxon>Bacteria</taxon>
        <taxon>Pseudomonadati</taxon>
        <taxon>Pseudomonadota</taxon>
        <taxon>Gammaproteobacteria</taxon>
        <taxon>Steroidobacterales</taxon>
        <taxon>Steroidobacteraceae</taxon>
        <taxon>Steroidobacter</taxon>
    </lineage>
</organism>
<evidence type="ECO:0000313" key="1">
    <source>
        <dbReference type="EMBL" id="AMN45705.1"/>
    </source>
</evidence>
<keyword evidence="2" id="KW-1185">Reference proteome</keyword>
<dbReference type="STRING" id="465721.ACG33_00995"/>
<dbReference type="AlphaFoldDB" id="A0A127F7Y0"/>
<dbReference type="KEGG" id="sdf:ACG33_00995"/>
<dbReference type="EMBL" id="CP011971">
    <property type="protein sequence ID" value="AMN45705.1"/>
    <property type="molecule type" value="Genomic_DNA"/>
</dbReference>
<proteinExistence type="predicted"/>
<accession>A0A127F7Y0</accession>
<reference evidence="1 2" key="1">
    <citation type="submission" date="2015-06" db="EMBL/GenBank/DDBJ databases">
        <title>A Comprehensive Approach to Explore the Metabolic and Phylogenetic Diversity of Bacterial Steroid Degradation in the Environment: Testosterone as an Example.</title>
        <authorList>
            <person name="Yang F.-C."/>
            <person name="Chen Y.-L."/>
            <person name="Yu C.-P."/>
            <person name="Tang S.-L."/>
            <person name="Wang P.-H."/>
            <person name="Ismail W."/>
            <person name="Wang C.-H."/>
            <person name="Yang C.-Y."/>
            <person name="Chiang Y.-R."/>
        </authorList>
    </citation>
    <scope>NUCLEOTIDE SEQUENCE [LARGE SCALE GENOMIC DNA]</scope>
    <source>
        <strain evidence="1 2">DSM 18526</strain>
    </source>
</reference>
<dbReference type="Proteomes" id="UP000070250">
    <property type="component" value="Chromosome"/>
</dbReference>